<dbReference type="PANTHER" id="PTHR43681">
    <property type="entry name" value="TRANSMEMBRANE GTPASE FZO"/>
    <property type="match status" value="1"/>
</dbReference>
<dbReference type="InterPro" id="IPR045063">
    <property type="entry name" value="Dynamin_N"/>
</dbReference>
<evidence type="ECO:0000313" key="4">
    <source>
        <dbReference type="Proteomes" id="UP000093080"/>
    </source>
</evidence>
<dbReference type="InterPro" id="IPR027417">
    <property type="entry name" value="P-loop_NTPase"/>
</dbReference>
<dbReference type="RefSeq" id="WP_067620089.1">
    <property type="nucleotide sequence ID" value="NZ_MAGO01000012.1"/>
</dbReference>
<keyword evidence="1" id="KW-1133">Transmembrane helix</keyword>
<name>A0A1B9F3S8_9BACT</name>
<reference evidence="3 4" key="1">
    <citation type="submission" date="2016-06" db="EMBL/GenBank/DDBJ databases">
        <title>Respiratory ammonification of nitrate coupled to the oxidation of elemental sulfur in deep-sea autotrophic thermophilic bacteria.</title>
        <authorList>
            <person name="Slobodkina G.B."/>
            <person name="Mardanov A.V."/>
            <person name="Ravin N.V."/>
            <person name="Frolova A.A."/>
            <person name="Viryasiv M.B."/>
            <person name="Chernyh N.A."/>
            <person name="Bonch-Osmolovskaya E.A."/>
            <person name="Slobodkin A.I."/>
        </authorList>
    </citation>
    <scope>NUCLEOTIDE SEQUENCE [LARGE SCALE GENOMIC DNA]</scope>
    <source>
        <strain evidence="3 4">S69</strain>
    </source>
</reference>
<evidence type="ECO:0000256" key="1">
    <source>
        <dbReference type="SAM" id="Phobius"/>
    </source>
</evidence>
<keyword evidence="1" id="KW-0472">Membrane</keyword>
<organism evidence="3 4">
    <name type="scientific">Dissulfuribacter thermophilus</name>
    <dbReference type="NCBI Taxonomy" id="1156395"/>
    <lineage>
        <taxon>Bacteria</taxon>
        <taxon>Pseudomonadati</taxon>
        <taxon>Thermodesulfobacteriota</taxon>
        <taxon>Dissulfuribacteria</taxon>
        <taxon>Dissulfuribacterales</taxon>
        <taxon>Dissulfuribacteraceae</taxon>
        <taxon>Dissulfuribacter</taxon>
    </lineage>
</organism>
<dbReference type="Proteomes" id="UP000093080">
    <property type="component" value="Unassembled WGS sequence"/>
</dbReference>
<dbReference type="STRING" id="1156395.DBT_2150"/>
<dbReference type="Gene3D" id="3.40.50.300">
    <property type="entry name" value="P-loop containing nucleotide triphosphate hydrolases"/>
    <property type="match status" value="1"/>
</dbReference>
<dbReference type="EMBL" id="MAGO01000012">
    <property type="protein sequence ID" value="OCC14421.1"/>
    <property type="molecule type" value="Genomic_DNA"/>
</dbReference>
<accession>A0A1B9F3S8</accession>
<evidence type="ECO:0000259" key="2">
    <source>
        <dbReference type="Pfam" id="PF00350"/>
    </source>
</evidence>
<keyword evidence="1" id="KW-0812">Transmembrane</keyword>
<gene>
    <name evidence="3" type="ORF">DBT_2150</name>
</gene>
<protein>
    <recommendedName>
        <fullName evidence="2">Dynamin N-terminal domain-containing protein</fullName>
    </recommendedName>
</protein>
<proteinExistence type="predicted"/>
<sequence length="456" mass="52221">MAITSEDKILEDLKKAILKGLGRTFERYHFDVEKVLTPMKWKPLVLIVGNYSSGKSTFINELIERDIQRTGQAPTDDSFTILSYAGPDEEEEIIPGSTVVNDPTLPFEHLRSYGQSLISHLWLKKVKSDVLKDFAIIDTPGMLDSVTEKDRGYDYLGVIGEFSRLADCIVLMFDPHKAGTIKETYEAIRSTLPGATGEDRIIYCLNRIDECDNIQDLVRSYGALCWNLSQMTGRKDMPRIYLTYSSSHAVQKDIDVTSWDNERDELISTIKTAPRMRLSHILQDADRAIRELGIVTEFMKNFKASFWEKVMPTIKVGILSSILAFFVGDVLSNLLIGFPDTPFLTSLLQGHMDLSNFIFPIVNAVLVITLFTLYLQRLLFPRHIRRAIEEPEGFIDLDTTFKKDLWKKAKTKVVELVKLQAPRLIWMRHEKAFSRVNKFLEQDLQRMFELIGPPSR</sequence>
<evidence type="ECO:0000313" key="3">
    <source>
        <dbReference type="EMBL" id="OCC14421.1"/>
    </source>
</evidence>
<dbReference type="AlphaFoldDB" id="A0A1B9F3S8"/>
<feature type="transmembrane region" description="Helical" evidence="1">
    <location>
        <begin position="357"/>
        <end position="375"/>
    </location>
</feature>
<dbReference type="SUPFAM" id="SSF52540">
    <property type="entry name" value="P-loop containing nucleoside triphosphate hydrolases"/>
    <property type="match status" value="1"/>
</dbReference>
<dbReference type="PATRIC" id="fig|1156395.6.peg.2177"/>
<dbReference type="OrthoDB" id="1100581at2"/>
<dbReference type="InterPro" id="IPR051943">
    <property type="entry name" value="TRAFAC_Dynamin-like_GTPase"/>
</dbReference>
<dbReference type="Pfam" id="PF00350">
    <property type="entry name" value="Dynamin_N"/>
    <property type="match status" value="1"/>
</dbReference>
<comment type="caution">
    <text evidence="3">The sequence shown here is derived from an EMBL/GenBank/DDBJ whole genome shotgun (WGS) entry which is preliminary data.</text>
</comment>
<feature type="domain" description="Dynamin N-terminal" evidence="2">
    <location>
        <begin position="45"/>
        <end position="190"/>
    </location>
</feature>
<keyword evidence="4" id="KW-1185">Reference proteome</keyword>
<dbReference type="PANTHER" id="PTHR43681:SF1">
    <property type="entry name" value="SARCALUMENIN"/>
    <property type="match status" value="1"/>
</dbReference>
<feature type="transmembrane region" description="Helical" evidence="1">
    <location>
        <begin position="316"/>
        <end position="337"/>
    </location>
</feature>